<protein>
    <submittedName>
        <fullName evidence="2">Uncharacterized protein</fullName>
    </submittedName>
</protein>
<dbReference type="EMBL" id="CADEAL010004325">
    <property type="protein sequence ID" value="CAB1457075.1"/>
    <property type="molecule type" value="Genomic_DNA"/>
</dbReference>
<name>A0A9N7VZD7_PLEPL</name>
<evidence type="ECO:0000313" key="2">
    <source>
        <dbReference type="EMBL" id="CAB1457075.1"/>
    </source>
</evidence>
<evidence type="ECO:0000256" key="1">
    <source>
        <dbReference type="SAM" id="MobiDB-lite"/>
    </source>
</evidence>
<sequence>MAGAGGGSHLRAVGFVRAPFAHRHMNLRGSTDAFAGTGSVINEIRKAAVVKFNQVGRVTLWGCERPLNIMYGVYLYPRAVRVRVVLTGEALTDPAVRPDRKVLQSRGVCSNPPSSQTLVLGQPYLALGEERRGTGERKGCRVGPQGSSRGVYWHSTGAAGGRRQEFRESKPEMRPNDSVSGSRGSDAPSHPRRLQSESLFLP</sequence>
<proteinExistence type="predicted"/>
<accession>A0A9N7VZD7</accession>
<organism evidence="2 3">
    <name type="scientific">Pleuronectes platessa</name>
    <name type="common">European plaice</name>
    <dbReference type="NCBI Taxonomy" id="8262"/>
    <lineage>
        <taxon>Eukaryota</taxon>
        <taxon>Metazoa</taxon>
        <taxon>Chordata</taxon>
        <taxon>Craniata</taxon>
        <taxon>Vertebrata</taxon>
        <taxon>Euteleostomi</taxon>
        <taxon>Actinopterygii</taxon>
        <taxon>Neopterygii</taxon>
        <taxon>Teleostei</taxon>
        <taxon>Neoteleostei</taxon>
        <taxon>Acanthomorphata</taxon>
        <taxon>Carangaria</taxon>
        <taxon>Pleuronectiformes</taxon>
        <taxon>Pleuronectoidei</taxon>
        <taxon>Pleuronectidae</taxon>
        <taxon>Pleuronectes</taxon>
    </lineage>
</organism>
<reference evidence="2" key="1">
    <citation type="submission" date="2020-03" db="EMBL/GenBank/DDBJ databases">
        <authorList>
            <person name="Weist P."/>
        </authorList>
    </citation>
    <scope>NUCLEOTIDE SEQUENCE</scope>
</reference>
<dbReference type="AlphaFoldDB" id="A0A9N7VZD7"/>
<feature type="compositionally biased region" description="Basic and acidic residues" evidence="1">
    <location>
        <begin position="130"/>
        <end position="139"/>
    </location>
</feature>
<comment type="caution">
    <text evidence="2">The sequence shown here is derived from an EMBL/GenBank/DDBJ whole genome shotgun (WGS) entry which is preliminary data.</text>
</comment>
<feature type="region of interest" description="Disordered" evidence="1">
    <location>
        <begin position="130"/>
        <end position="202"/>
    </location>
</feature>
<dbReference type="Proteomes" id="UP001153269">
    <property type="component" value="Unassembled WGS sequence"/>
</dbReference>
<gene>
    <name evidence="2" type="ORF">PLEPLA_LOCUS44879</name>
</gene>
<feature type="compositionally biased region" description="Basic and acidic residues" evidence="1">
    <location>
        <begin position="162"/>
        <end position="175"/>
    </location>
</feature>
<evidence type="ECO:0000313" key="3">
    <source>
        <dbReference type="Proteomes" id="UP001153269"/>
    </source>
</evidence>
<keyword evidence="3" id="KW-1185">Reference proteome</keyword>